<keyword evidence="2" id="KW-1185">Reference proteome</keyword>
<evidence type="ECO:0000313" key="2">
    <source>
        <dbReference type="Proteomes" id="UP001497522"/>
    </source>
</evidence>
<protein>
    <submittedName>
        <fullName evidence="1">Uncharacterized protein</fullName>
    </submittedName>
</protein>
<name>A0ABP1B0P5_9BRYO</name>
<evidence type="ECO:0000313" key="1">
    <source>
        <dbReference type="EMBL" id="CAK9868091.1"/>
    </source>
</evidence>
<sequence length="267" mass="29627">MPSMDVVASGEALTGARSGPVWLPDIFTKNEVTGKCNCGRTWSDHVFCITCRRSCLFRRDFVGEGSAHFRHTLLEISEDGQHRPVIKVQCMEYLQVDVSGIQYSYSDGEHTASFFQPNIFLYREADPATEIVSSKKAETAAAAAISRSSENRQQVVGDQLGTLAAALVTAAGRHRSSGLMRSSMRNHQPFLYCRKCDKVVYSDGGRVMFCSLQCKMETARDDPTVTLMGRPPFPYTASETDQLNDSMRILHINALWSAVQEAIGNLR</sequence>
<accession>A0ABP1B0P5</accession>
<proteinExistence type="predicted"/>
<organism evidence="1 2">
    <name type="scientific">Sphagnum jensenii</name>
    <dbReference type="NCBI Taxonomy" id="128206"/>
    <lineage>
        <taxon>Eukaryota</taxon>
        <taxon>Viridiplantae</taxon>
        <taxon>Streptophyta</taxon>
        <taxon>Embryophyta</taxon>
        <taxon>Bryophyta</taxon>
        <taxon>Sphagnophytina</taxon>
        <taxon>Sphagnopsida</taxon>
        <taxon>Sphagnales</taxon>
        <taxon>Sphagnaceae</taxon>
        <taxon>Sphagnum</taxon>
    </lineage>
</organism>
<reference evidence="1" key="1">
    <citation type="submission" date="2024-03" db="EMBL/GenBank/DDBJ databases">
        <authorList>
            <consortium name="ELIXIR-Norway"/>
            <consortium name="Elixir Norway"/>
        </authorList>
    </citation>
    <scope>NUCLEOTIDE SEQUENCE</scope>
</reference>
<dbReference type="Proteomes" id="UP001497522">
    <property type="component" value="Chromosome 18"/>
</dbReference>
<dbReference type="EMBL" id="OZ023719">
    <property type="protein sequence ID" value="CAK9868091.1"/>
    <property type="molecule type" value="Genomic_DNA"/>
</dbReference>
<gene>
    <name evidence="1" type="ORF">CSSPJE1EN2_LOCUS11086</name>
</gene>